<feature type="domain" description="AMP-dependent ligase C-terminal" evidence="1">
    <location>
        <begin position="19"/>
        <end position="65"/>
    </location>
</feature>
<gene>
    <name evidence="2" type="ORF">GA0070215_103324</name>
</gene>
<evidence type="ECO:0000313" key="3">
    <source>
        <dbReference type="Proteomes" id="UP000198551"/>
    </source>
</evidence>
<dbReference type="Proteomes" id="UP000198551">
    <property type="component" value="Unassembled WGS sequence"/>
</dbReference>
<proteinExistence type="predicted"/>
<dbReference type="Pfam" id="PF14535">
    <property type="entry name" value="AMP-binding_C_2"/>
    <property type="match status" value="1"/>
</dbReference>
<sequence>MQDRTPRPDELDPVERIGVDEAERAGATLVEQVKNTVGVSVAVRVIEPDGVERSMGKTRRIVDRRRES</sequence>
<dbReference type="AlphaFoldDB" id="A0A1C4VQ90"/>
<name>A0A1C4VQ90_9ACTN</name>
<reference evidence="3" key="1">
    <citation type="submission" date="2016-06" db="EMBL/GenBank/DDBJ databases">
        <authorList>
            <person name="Varghese N."/>
        </authorList>
    </citation>
    <scope>NUCLEOTIDE SEQUENCE [LARGE SCALE GENOMIC DNA]</scope>
    <source>
        <strain evidence="3">DSM 45555</strain>
    </source>
</reference>
<keyword evidence="3" id="KW-1185">Reference proteome</keyword>
<evidence type="ECO:0000259" key="1">
    <source>
        <dbReference type="Pfam" id="PF14535"/>
    </source>
</evidence>
<protein>
    <submittedName>
        <fullName evidence="2">AMP-binding enzyme C-terminal domain-containing protein</fullName>
    </submittedName>
</protein>
<accession>A0A1C4VQ90</accession>
<dbReference type="InterPro" id="IPR028154">
    <property type="entry name" value="AMP-dep_Lig_C"/>
</dbReference>
<dbReference type="InterPro" id="IPR045851">
    <property type="entry name" value="AMP-bd_C_sf"/>
</dbReference>
<organism evidence="2 3">
    <name type="scientific">Micromonospora marina</name>
    <dbReference type="NCBI Taxonomy" id="307120"/>
    <lineage>
        <taxon>Bacteria</taxon>
        <taxon>Bacillati</taxon>
        <taxon>Actinomycetota</taxon>
        <taxon>Actinomycetes</taxon>
        <taxon>Micromonosporales</taxon>
        <taxon>Micromonosporaceae</taxon>
        <taxon>Micromonospora</taxon>
    </lineage>
</organism>
<dbReference type="EMBL" id="FMCV01000003">
    <property type="protein sequence ID" value="SCE86108.1"/>
    <property type="molecule type" value="Genomic_DNA"/>
</dbReference>
<dbReference type="Gene3D" id="3.30.300.30">
    <property type="match status" value="1"/>
</dbReference>
<dbReference type="RefSeq" id="WP_018784062.1">
    <property type="nucleotide sequence ID" value="NZ_FMCV01000003.1"/>
</dbReference>
<evidence type="ECO:0000313" key="2">
    <source>
        <dbReference type="EMBL" id="SCE86108.1"/>
    </source>
</evidence>